<dbReference type="AlphaFoldDB" id="A0A934Q9T6"/>
<dbReference type="GO" id="GO:0016887">
    <property type="term" value="F:ATP hydrolysis activity"/>
    <property type="evidence" value="ECO:0007669"/>
    <property type="project" value="InterPro"/>
</dbReference>
<reference evidence="11" key="1">
    <citation type="submission" date="2020-12" db="EMBL/GenBank/DDBJ databases">
        <title>Leucobacter sp. CAS1, isolated from Chromium sludge.</title>
        <authorList>
            <person name="Xu Z."/>
        </authorList>
    </citation>
    <scope>NUCLEOTIDE SEQUENCE</scope>
    <source>
        <strain evidence="11">CSA1</strain>
    </source>
</reference>
<dbReference type="Pfam" id="PF00005">
    <property type="entry name" value="ABC_tran"/>
    <property type="match status" value="1"/>
</dbReference>
<evidence type="ECO:0000256" key="6">
    <source>
        <dbReference type="ARBA" id="ARBA00022741"/>
    </source>
</evidence>
<dbReference type="FunFam" id="3.40.50.300:FF:000016">
    <property type="entry name" value="Oligopeptide ABC transporter ATP-binding component"/>
    <property type="match status" value="1"/>
</dbReference>
<dbReference type="InterPro" id="IPR003593">
    <property type="entry name" value="AAA+_ATPase"/>
</dbReference>
<dbReference type="Gene3D" id="3.40.50.300">
    <property type="entry name" value="P-loop containing nucleotide triphosphate hydrolases"/>
    <property type="match status" value="1"/>
</dbReference>
<protein>
    <submittedName>
        <fullName evidence="11">ABC transporter ATP-binding protein</fullName>
    </submittedName>
</protein>
<dbReference type="SMART" id="SM00382">
    <property type="entry name" value="AAA"/>
    <property type="match status" value="1"/>
</dbReference>
<evidence type="ECO:0000313" key="12">
    <source>
        <dbReference type="Proteomes" id="UP000608530"/>
    </source>
</evidence>
<feature type="domain" description="ABC transporter" evidence="10">
    <location>
        <begin position="1"/>
        <end position="254"/>
    </location>
</feature>
<keyword evidence="5" id="KW-0997">Cell inner membrane</keyword>
<dbReference type="InterPro" id="IPR017871">
    <property type="entry name" value="ABC_transporter-like_CS"/>
</dbReference>
<dbReference type="Proteomes" id="UP000608530">
    <property type="component" value="Unassembled WGS sequence"/>
</dbReference>
<dbReference type="InterPro" id="IPR003439">
    <property type="entry name" value="ABC_transporter-like_ATP-bd"/>
</dbReference>
<evidence type="ECO:0000256" key="4">
    <source>
        <dbReference type="ARBA" id="ARBA00022475"/>
    </source>
</evidence>
<dbReference type="CDD" id="cd03257">
    <property type="entry name" value="ABC_NikE_OppD_transporters"/>
    <property type="match status" value="1"/>
</dbReference>
<evidence type="ECO:0000256" key="8">
    <source>
        <dbReference type="ARBA" id="ARBA00022967"/>
    </source>
</evidence>
<gene>
    <name evidence="11" type="ORF">JD276_15470</name>
</gene>
<evidence type="ECO:0000256" key="9">
    <source>
        <dbReference type="ARBA" id="ARBA00023136"/>
    </source>
</evidence>
<comment type="caution">
    <text evidence="11">The sequence shown here is derived from an EMBL/GenBank/DDBJ whole genome shotgun (WGS) entry which is preliminary data.</text>
</comment>
<dbReference type="PANTHER" id="PTHR43297">
    <property type="entry name" value="OLIGOPEPTIDE TRANSPORT ATP-BINDING PROTEIN APPD"/>
    <property type="match status" value="1"/>
</dbReference>
<evidence type="ECO:0000256" key="1">
    <source>
        <dbReference type="ARBA" id="ARBA00004202"/>
    </source>
</evidence>
<evidence type="ECO:0000313" key="11">
    <source>
        <dbReference type="EMBL" id="MBK0420428.1"/>
    </source>
</evidence>
<keyword evidence="9" id="KW-0472">Membrane</keyword>
<dbReference type="PROSITE" id="PS50893">
    <property type="entry name" value="ABC_TRANSPORTER_2"/>
    <property type="match status" value="1"/>
</dbReference>
<name>A0A934Q9T6_9MICO</name>
<comment type="similarity">
    <text evidence="2">Belongs to the ABC transporter superfamily.</text>
</comment>
<dbReference type="PANTHER" id="PTHR43297:SF14">
    <property type="entry name" value="ATPASE AAA-TYPE CORE DOMAIN-CONTAINING PROTEIN"/>
    <property type="match status" value="1"/>
</dbReference>
<dbReference type="GO" id="GO:0005524">
    <property type="term" value="F:ATP binding"/>
    <property type="evidence" value="ECO:0007669"/>
    <property type="project" value="UniProtKB-KW"/>
</dbReference>
<evidence type="ECO:0000259" key="10">
    <source>
        <dbReference type="PROSITE" id="PS50893"/>
    </source>
</evidence>
<organism evidence="11 12">
    <name type="scientific">Leucobacter chromiisoli</name>
    <dbReference type="NCBI Taxonomy" id="2796471"/>
    <lineage>
        <taxon>Bacteria</taxon>
        <taxon>Bacillati</taxon>
        <taxon>Actinomycetota</taxon>
        <taxon>Actinomycetes</taxon>
        <taxon>Micrococcales</taxon>
        <taxon>Microbacteriaceae</taxon>
        <taxon>Leucobacter</taxon>
    </lineage>
</organism>
<keyword evidence="6" id="KW-0547">Nucleotide-binding</keyword>
<dbReference type="EMBL" id="JAEHOH010000030">
    <property type="protein sequence ID" value="MBK0420428.1"/>
    <property type="molecule type" value="Genomic_DNA"/>
</dbReference>
<dbReference type="SUPFAM" id="SSF52540">
    <property type="entry name" value="P-loop containing nucleoside triphosphate hydrolases"/>
    <property type="match status" value="1"/>
</dbReference>
<evidence type="ECO:0000256" key="7">
    <source>
        <dbReference type="ARBA" id="ARBA00022840"/>
    </source>
</evidence>
<evidence type="ECO:0000256" key="2">
    <source>
        <dbReference type="ARBA" id="ARBA00005417"/>
    </source>
</evidence>
<dbReference type="GO" id="GO:0005886">
    <property type="term" value="C:plasma membrane"/>
    <property type="evidence" value="ECO:0007669"/>
    <property type="project" value="UniProtKB-SubCell"/>
</dbReference>
<dbReference type="RefSeq" id="WP_200116567.1">
    <property type="nucleotide sequence ID" value="NZ_JAEHOH010000030.1"/>
</dbReference>
<keyword evidence="7 11" id="KW-0067">ATP-binding</keyword>
<comment type="subcellular location">
    <subcellularLocation>
        <location evidence="1">Cell membrane</location>
        <topology evidence="1">Peripheral membrane protein</topology>
    </subcellularLocation>
</comment>
<sequence>MTILDIVGLRISFGESSRPAVAGINLKVGPGERVGIIGESGSGKSVTAMSVLRLNNERIMRYGENSKVLYRGDDLLSANEKTLRGIRGSEISMVFQDPMSVLNPVFKVGAQVLDVLRTHGAQSKTEAKAQVISSFGEVGIHDPERVFGQYPHELSGGMRQRVMIAMAIATGPNLLIADEATSALDVTVQAAVLNTLDRLAESREMSVLMITHDMGVVARFCDRVYVMRGGEVVESGDVEKVLTSPSHEYTRSLLAAVPRLPRD</sequence>
<evidence type="ECO:0000256" key="3">
    <source>
        <dbReference type="ARBA" id="ARBA00022448"/>
    </source>
</evidence>
<evidence type="ECO:0000256" key="5">
    <source>
        <dbReference type="ARBA" id="ARBA00022519"/>
    </source>
</evidence>
<keyword evidence="3" id="KW-0813">Transport</keyword>
<dbReference type="InterPro" id="IPR027417">
    <property type="entry name" value="P-loop_NTPase"/>
</dbReference>
<keyword evidence="8" id="KW-1278">Translocase</keyword>
<dbReference type="PROSITE" id="PS00211">
    <property type="entry name" value="ABC_TRANSPORTER_1"/>
    <property type="match status" value="1"/>
</dbReference>
<proteinExistence type="inferred from homology"/>
<keyword evidence="4" id="KW-1003">Cell membrane</keyword>
<dbReference type="InterPro" id="IPR050388">
    <property type="entry name" value="ABC_Ni/Peptide_Import"/>
</dbReference>
<keyword evidence="12" id="KW-1185">Reference proteome</keyword>
<accession>A0A934Q9T6</accession>